<evidence type="ECO:0000259" key="11">
    <source>
        <dbReference type="Pfam" id="PF01095"/>
    </source>
</evidence>
<dbReference type="EC" id="3.1.1.11" evidence="4"/>
<evidence type="ECO:0000256" key="2">
    <source>
        <dbReference type="ARBA" id="ARBA00005184"/>
    </source>
</evidence>
<keyword evidence="6 10" id="KW-0732">Signal</keyword>
<accession>A0A1E1KD36</accession>
<sequence length="347" mass="37559">MRSFLSLALLCSLVTANPVVKQNAAVKARTDQSKPPAGAIVVDATGAIPGSFKTVQAGANALTNHTTATQTLFIMAGTYNEQVYLRPLKSALVVQGQTAHPESYESNTVTIIMNLNRNTRATNDETATVRNWVANSKFYNINMENNAGHPATLSQNIVISAQAPNQGYYGCQFIGYQDNILAQNGTQLYAKSKIVGVVDFIFGTGGKVWFEQVDIRTFAIKGYITASGRLSADSDAWFVINNSTIAARDNDVNPGSTYLGRPWKEYSRTVFQKTEMSNVVNPAGWSQWNATVPNTAHSYLAEYGNTGPGAARTGRAAFAKQLSAPITIEAVLGPKWKTASYVDTTYM</sequence>
<dbReference type="GO" id="GO:0042545">
    <property type="term" value="P:cell wall modification"/>
    <property type="evidence" value="ECO:0007669"/>
    <property type="project" value="InterPro"/>
</dbReference>
<dbReference type="InterPro" id="IPR011050">
    <property type="entry name" value="Pectin_lyase_fold/virulence"/>
</dbReference>
<comment type="subcellular location">
    <subcellularLocation>
        <location evidence="1">Secreted</location>
    </subcellularLocation>
</comment>
<keyword evidence="7" id="KW-0378">Hydrolase</keyword>
<organism evidence="12 13">
    <name type="scientific">Rhynchosporium agropyri</name>
    <dbReference type="NCBI Taxonomy" id="914238"/>
    <lineage>
        <taxon>Eukaryota</taxon>
        <taxon>Fungi</taxon>
        <taxon>Dikarya</taxon>
        <taxon>Ascomycota</taxon>
        <taxon>Pezizomycotina</taxon>
        <taxon>Leotiomycetes</taxon>
        <taxon>Helotiales</taxon>
        <taxon>Ploettnerulaceae</taxon>
        <taxon>Rhynchosporium</taxon>
    </lineage>
</organism>
<dbReference type="GO" id="GO:0030599">
    <property type="term" value="F:pectinesterase activity"/>
    <property type="evidence" value="ECO:0007669"/>
    <property type="project" value="UniProtKB-EC"/>
</dbReference>
<dbReference type="InterPro" id="IPR012334">
    <property type="entry name" value="Pectin_lyas_fold"/>
</dbReference>
<reference evidence="13" key="1">
    <citation type="submission" date="2016-03" db="EMBL/GenBank/DDBJ databases">
        <authorList>
            <person name="Guldener U."/>
        </authorList>
    </citation>
    <scope>NUCLEOTIDE SEQUENCE [LARGE SCALE GENOMIC DNA]</scope>
    <source>
        <strain evidence="13">04CH-RAC-A.6.1</strain>
    </source>
</reference>
<dbReference type="GO" id="GO:0005576">
    <property type="term" value="C:extracellular region"/>
    <property type="evidence" value="ECO:0007669"/>
    <property type="project" value="UniProtKB-SubCell"/>
</dbReference>
<comment type="catalytic activity">
    <reaction evidence="9">
        <text>[(1-&gt;4)-alpha-D-galacturonosyl methyl ester](n) + n H2O = [(1-&gt;4)-alpha-D-galacturonosyl](n) + n methanol + n H(+)</text>
        <dbReference type="Rhea" id="RHEA:22380"/>
        <dbReference type="Rhea" id="RHEA-COMP:14570"/>
        <dbReference type="Rhea" id="RHEA-COMP:14573"/>
        <dbReference type="ChEBI" id="CHEBI:15377"/>
        <dbReference type="ChEBI" id="CHEBI:15378"/>
        <dbReference type="ChEBI" id="CHEBI:17790"/>
        <dbReference type="ChEBI" id="CHEBI:140522"/>
        <dbReference type="ChEBI" id="CHEBI:140523"/>
        <dbReference type="EC" id="3.1.1.11"/>
    </reaction>
</comment>
<dbReference type="AlphaFoldDB" id="A0A1E1KD36"/>
<evidence type="ECO:0000313" key="13">
    <source>
        <dbReference type="Proteomes" id="UP000178912"/>
    </source>
</evidence>
<dbReference type="Proteomes" id="UP000178912">
    <property type="component" value="Unassembled WGS sequence"/>
</dbReference>
<evidence type="ECO:0000256" key="9">
    <source>
        <dbReference type="ARBA" id="ARBA00047928"/>
    </source>
</evidence>
<evidence type="ECO:0000256" key="3">
    <source>
        <dbReference type="ARBA" id="ARBA00008891"/>
    </source>
</evidence>
<keyword evidence="8" id="KW-0063">Aspartyl esterase</keyword>
<evidence type="ECO:0000313" key="12">
    <source>
        <dbReference type="EMBL" id="CZS95966.1"/>
    </source>
</evidence>
<dbReference type="Gene3D" id="2.160.20.10">
    <property type="entry name" value="Single-stranded right-handed beta-helix, Pectin lyase-like"/>
    <property type="match status" value="1"/>
</dbReference>
<dbReference type="GO" id="GO:0045490">
    <property type="term" value="P:pectin catabolic process"/>
    <property type="evidence" value="ECO:0007669"/>
    <property type="project" value="UniProtKB-UniPathway"/>
</dbReference>
<dbReference type="OrthoDB" id="1546079at2759"/>
<dbReference type="Pfam" id="PF01095">
    <property type="entry name" value="Pectinesterase"/>
    <property type="match status" value="1"/>
</dbReference>
<name>A0A1E1KD36_9HELO</name>
<gene>
    <name evidence="12" type="ORF">RAG0_05440</name>
</gene>
<feature type="signal peptide" evidence="10">
    <location>
        <begin position="1"/>
        <end position="16"/>
    </location>
</feature>
<dbReference type="PANTHER" id="PTHR31321">
    <property type="entry name" value="ACYL-COA THIOESTER HYDROLASE YBHC-RELATED"/>
    <property type="match status" value="1"/>
</dbReference>
<dbReference type="PANTHER" id="PTHR31321:SF127">
    <property type="entry name" value="PECTINESTERASE"/>
    <property type="match status" value="1"/>
</dbReference>
<feature type="domain" description="Pectinesterase catalytic" evidence="11">
    <location>
        <begin position="49"/>
        <end position="318"/>
    </location>
</feature>
<evidence type="ECO:0000256" key="7">
    <source>
        <dbReference type="ARBA" id="ARBA00022801"/>
    </source>
</evidence>
<feature type="chain" id="PRO_5011116316" description="pectinesterase" evidence="10">
    <location>
        <begin position="17"/>
        <end position="347"/>
    </location>
</feature>
<evidence type="ECO:0000256" key="6">
    <source>
        <dbReference type="ARBA" id="ARBA00022729"/>
    </source>
</evidence>
<evidence type="ECO:0000256" key="5">
    <source>
        <dbReference type="ARBA" id="ARBA00022525"/>
    </source>
</evidence>
<comment type="pathway">
    <text evidence="2">Glycan metabolism; pectin degradation; 2-dehydro-3-deoxy-D-gluconate from pectin: step 1/5.</text>
</comment>
<dbReference type="SUPFAM" id="SSF51126">
    <property type="entry name" value="Pectin lyase-like"/>
    <property type="match status" value="1"/>
</dbReference>
<evidence type="ECO:0000256" key="1">
    <source>
        <dbReference type="ARBA" id="ARBA00004613"/>
    </source>
</evidence>
<proteinExistence type="inferred from homology"/>
<dbReference type="EMBL" id="FJUX01000024">
    <property type="protein sequence ID" value="CZS95966.1"/>
    <property type="molecule type" value="Genomic_DNA"/>
</dbReference>
<dbReference type="UniPathway" id="UPA00545">
    <property type="reaction ID" value="UER00823"/>
</dbReference>
<keyword evidence="13" id="KW-1185">Reference proteome</keyword>
<dbReference type="InterPro" id="IPR000070">
    <property type="entry name" value="Pectinesterase_cat"/>
</dbReference>
<keyword evidence="5" id="KW-0964">Secreted</keyword>
<comment type="similarity">
    <text evidence="3">Belongs to the pectinesterase family.</text>
</comment>
<protein>
    <recommendedName>
        <fullName evidence="4">pectinesterase</fullName>
        <ecNumber evidence="4">3.1.1.11</ecNumber>
    </recommendedName>
</protein>
<evidence type="ECO:0000256" key="4">
    <source>
        <dbReference type="ARBA" id="ARBA00013229"/>
    </source>
</evidence>
<evidence type="ECO:0000256" key="10">
    <source>
        <dbReference type="SAM" id="SignalP"/>
    </source>
</evidence>
<dbReference type="FunFam" id="2.160.20.10:FF:000014">
    <property type="entry name" value="Pectinesterase"/>
    <property type="match status" value="1"/>
</dbReference>
<evidence type="ECO:0000256" key="8">
    <source>
        <dbReference type="ARBA" id="ARBA00023085"/>
    </source>
</evidence>